<accession>A0A239PNB2</accession>
<evidence type="ECO:0000313" key="2">
    <source>
        <dbReference type="Proteomes" id="UP000198307"/>
    </source>
</evidence>
<organism evidence="1 2">
    <name type="scientific">Paracoccus seriniphilus</name>
    <dbReference type="NCBI Taxonomy" id="184748"/>
    <lineage>
        <taxon>Bacteria</taxon>
        <taxon>Pseudomonadati</taxon>
        <taxon>Pseudomonadota</taxon>
        <taxon>Alphaproteobacteria</taxon>
        <taxon>Rhodobacterales</taxon>
        <taxon>Paracoccaceae</taxon>
        <taxon>Paracoccus</taxon>
    </lineage>
</organism>
<dbReference type="Proteomes" id="UP000198307">
    <property type="component" value="Unassembled WGS sequence"/>
</dbReference>
<proteinExistence type="predicted"/>
<sequence>MPGNPELQTFAITLSLDQHPWQQANAAMIIYKIFRQTEWEELRRDKTTPGAPIDRQDGYVHFSTRDQVAGTLAKHFSGETDLQLLALEADSLGEDLIWEPARGGDLFPHLYRELRLDDILWSRPITLTARGHDTGPLE</sequence>
<name>A0A239PNB2_9RHOB</name>
<dbReference type="Pfam" id="PF06108">
    <property type="entry name" value="DUF952"/>
    <property type="match status" value="1"/>
</dbReference>
<evidence type="ECO:0000313" key="1">
    <source>
        <dbReference type="EMBL" id="SNT71799.1"/>
    </source>
</evidence>
<keyword evidence="2" id="KW-1185">Reference proteome</keyword>
<dbReference type="SUPFAM" id="SSF56399">
    <property type="entry name" value="ADP-ribosylation"/>
    <property type="match status" value="1"/>
</dbReference>
<reference evidence="1 2" key="1">
    <citation type="submission" date="2017-07" db="EMBL/GenBank/DDBJ databases">
        <authorList>
            <person name="Sun Z.S."/>
            <person name="Albrecht U."/>
            <person name="Echele G."/>
            <person name="Lee C.C."/>
        </authorList>
    </citation>
    <scope>NUCLEOTIDE SEQUENCE [LARGE SCALE GENOMIC DNA]</scope>
    <source>
        <strain evidence="1 2">DSM 14827</strain>
    </source>
</reference>
<dbReference type="EMBL" id="FZQB01000002">
    <property type="protein sequence ID" value="SNT71799.1"/>
    <property type="molecule type" value="Genomic_DNA"/>
</dbReference>
<dbReference type="PANTHER" id="PTHR34129">
    <property type="entry name" value="BLR1139 PROTEIN"/>
    <property type="match status" value="1"/>
</dbReference>
<dbReference type="PANTHER" id="PTHR34129:SF1">
    <property type="entry name" value="DUF952 DOMAIN-CONTAINING PROTEIN"/>
    <property type="match status" value="1"/>
</dbReference>
<dbReference type="Gene3D" id="3.20.170.20">
    <property type="entry name" value="Protein of unknown function DUF952"/>
    <property type="match status" value="1"/>
</dbReference>
<dbReference type="InterPro" id="IPR009297">
    <property type="entry name" value="DUF952"/>
</dbReference>
<dbReference type="AlphaFoldDB" id="A0A239PNB2"/>
<gene>
    <name evidence="1" type="ORF">SAMN05444959_102317</name>
</gene>
<protein>
    <submittedName>
        <fullName evidence="1">Uncharacterized conserved protein, DUF952 family</fullName>
    </submittedName>
</protein>